<keyword evidence="2" id="KW-1185">Reference proteome</keyword>
<dbReference type="Gene3D" id="3.30.559.10">
    <property type="entry name" value="Chloramphenicol acetyltransferase-like domain"/>
    <property type="match status" value="1"/>
</dbReference>
<organism evidence="1 2">
    <name type="scientific">Tilletia horrida</name>
    <dbReference type="NCBI Taxonomy" id="155126"/>
    <lineage>
        <taxon>Eukaryota</taxon>
        <taxon>Fungi</taxon>
        <taxon>Dikarya</taxon>
        <taxon>Basidiomycota</taxon>
        <taxon>Ustilaginomycotina</taxon>
        <taxon>Exobasidiomycetes</taxon>
        <taxon>Tilletiales</taxon>
        <taxon>Tilletiaceae</taxon>
        <taxon>Tilletia</taxon>
    </lineage>
</organism>
<sequence length="82" mass="9295">MSIDKFAGWTSVKPSIFDASGRERKVIILYGLVLEGRLDVDKLREAWLQLCHVWPILASRLRYGAHSKAPAGWHFMVPSDAE</sequence>
<dbReference type="Proteomes" id="UP001176521">
    <property type="component" value="Unassembled WGS sequence"/>
</dbReference>
<gene>
    <name evidence="1" type="ORF">OC842_004483</name>
</gene>
<name>A0AAN6GC45_9BASI</name>
<reference evidence="1" key="1">
    <citation type="journal article" date="2023" name="PhytoFront">
        <title>Draft Genome Resources of Seven Strains of Tilletia horrida, Causal Agent of Kernel Smut of Rice.</title>
        <authorList>
            <person name="Khanal S."/>
            <person name="Antony Babu S."/>
            <person name="Zhou X.G."/>
        </authorList>
    </citation>
    <scope>NUCLEOTIDE SEQUENCE</scope>
    <source>
        <strain evidence="1">TX3</strain>
    </source>
</reference>
<evidence type="ECO:0000313" key="1">
    <source>
        <dbReference type="EMBL" id="KAK0528691.1"/>
    </source>
</evidence>
<protein>
    <submittedName>
        <fullName evidence="1">Uncharacterized protein</fullName>
    </submittedName>
</protein>
<proteinExistence type="predicted"/>
<comment type="caution">
    <text evidence="1">The sequence shown here is derived from an EMBL/GenBank/DDBJ whole genome shotgun (WGS) entry which is preliminary data.</text>
</comment>
<dbReference type="InterPro" id="IPR023213">
    <property type="entry name" value="CAT-like_dom_sf"/>
</dbReference>
<accession>A0AAN6GC45</accession>
<dbReference type="EMBL" id="JAPDMQ010000266">
    <property type="protein sequence ID" value="KAK0528691.1"/>
    <property type="molecule type" value="Genomic_DNA"/>
</dbReference>
<dbReference type="AlphaFoldDB" id="A0AAN6GC45"/>
<feature type="non-terminal residue" evidence="1">
    <location>
        <position position="82"/>
    </location>
</feature>
<evidence type="ECO:0000313" key="2">
    <source>
        <dbReference type="Proteomes" id="UP001176521"/>
    </source>
</evidence>